<reference evidence="2" key="1">
    <citation type="journal article" date="2020" name="Stud. Mycol.">
        <title>101 Dothideomycetes genomes: a test case for predicting lifestyles and emergence of pathogens.</title>
        <authorList>
            <person name="Haridas S."/>
            <person name="Albert R."/>
            <person name="Binder M."/>
            <person name="Bloem J."/>
            <person name="Labutti K."/>
            <person name="Salamov A."/>
            <person name="Andreopoulos B."/>
            <person name="Baker S."/>
            <person name="Barry K."/>
            <person name="Bills G."/>
            <person name="Bluhm B."/>
            <person name="Cannon C."/>
            <person name="Castanera R."/>
            <person name="Culley D."/>
            <person name="Daum C."/>
            <person name="Ezra D."/>
            <person name="Gonzalez J."/>
            <person name="Henrissat B."/>
            <person name="Kuo A."/>
            <person name="Liang C."/>
            <person name="Lipzen A."/>
            <person name="Lutzoni F."/>
            <person name="Magnuson J."/>
            <person name="Mondo S."/>
            <person name="Nolan M."/>
            <person name="Ohm R."/>
            <person name="Pangilinan J."/>
            <person name="Park H.-J."/>
            <person name="Ramirez L."/>
            <person name="Alfaro M."/>
            <person name="Sun H."/>
            <person name="Tritt A."/>
            <person name="Yoshinaga Y."/>
            <person name="Zwiers L.-H."/>
            <person name="Turgeon B."/>
            <person name="Goodwin S."/>
            <person name="Spatafora J."/>
            <person name="Crous P."/>
            <person name="Grigoriev I."/>
        </authorList>
    </citation>
    <scope>NUCLEOTIDE SEQUENCE</scope>
    <source>
        <strain evidence="2">CBS 269.34</strain>
    </source>
</reference>
<protein>
    <submittedName>
        <fullName evidence="2">Uncharacterized protein</fullName>
    </submittedName>
</protein>
<dbReference type="EMBL" id="MU004181">
    <property type="protein sequence ID" value="KAF2502700.1"/>
    <property type="molecule type" value="Genomic_DNA"/>
</dbReference>
<dbReference type="Proteomes" id="UP000799750">
    <property type="component" value="Unassembled WGS sequence"/>
</dbReference>
<proteinExistence type="predicted"/>
<dbReference type="AlphaFoldDB" id="A0A6A6RG19"/>
<feature type="compositionally biased region" description="Basic and acidic residues" evidence="1">
    <location>
        <begin position="402"/>
        <end position="414"/>
    </location>
</feature>
<organism evidence="2 3">
    <name type="scientific">Lophium mytilinum</name>
    <dbReference type="NCBI Taxonomy" id="390894"/>
    <lineage>
        <taxon>Eukaryota</taxon>
        <taxon>Fungi</taxon>
        <taxon>Dikarya</taxon>
        <taxon>Ascomycota</taxon>
        <taxon>Pezizomycotina</taxon>
        <taxon>Dothideomycetes</taxon>
        <taxon>Pleosporomycetidae</taxon>
        <taxon>Mytilinidiales</taxon>
        <taxon>Mytilinidiaceae</taxon>
        <taxon>Lophium</taxon>
    </lineage>
</organism>
<feature type="region of interest" description="Disordered" evidence="1">
    <location>
        <begin position="262"/>
        <end position="414"/>
    </location>
</feature>
<feature type="region of interest" description="Disordered" evidence="1">
    <location>
        <begin position="17"/>
        <end position="41"/>
    </location>
</feature>
<sequence length="429" mass="48299">MEDDGLRTVQSMLATIGLDTGPPLGSHSPLERGELQGHHKRKWDPARQALFTAAGANNVVEQHMVDIRYLDQDSRSALLEGPLVQIMFSIPGQDAVFSTIENIPKRLLMAMSGTAQEAFQRNPESLRLSLSRADASPKAVRWVCAWLINSCLQEKAFMFNYREDWFSDVSVYQVMNTLQIRGSVAHIRRSFQSQISAGWLSYDQMTSLLSAITPNDPIFRHLAYKYSWLRYNQLIPDPDQFSRYLPIFPAFAQALDQIDKKMSDKRVRQTKETERERVDCRRAYSQARKHLQSQKSSPPHSQHTKLGTSRKDLQAGKQEIPYTSSSDSERILGKHIPKGPGDKQGPGQQQSTTASSHSEQAPGNHLHRGPGKSQSSRVEKSTTGRSGRKVGMDNHVQPDSGVEEKVRSEKQVVDTKHTPGFKILRIVNT</sequence>
<keyword evidence="3" id="KW-1185">Reference proteome</keyword>
<evidence type="ECO:0000313" key="2">
    <source>
        <dbReference type="EMBL" id="KAF2502700.1"/>
    </source>
</evidence>
<feature type="compositionally biased region" description="Basic and acidic residues" evidence="1">
    <location>
        <begin position="262"/>
        <end position="282"/>
    </location>
</feature>
<gene>
    <name evidence="2" type="ORF">BU16DRAFT_554745</name>
</gene>
<name>A0A6A6RG19_9PEZI</name>
<evidence type="ECO:0000313" key="3">
    <source>
        <dbReference type="Proteomes" id="UP000799750"/>
    </source>
</evidence>
<evidence type="ECO:0000256" key="1">
    <source>
        <dbReference type="SAM" id="MobiDB-lite"/>
    </source>
</evidence>
<accession>A0A6A6RG19</accession>
<feature type="compositionally biased region" description="Polar residues" evidence="1">
    <location>
        <begin position="351"/>
        <end position="361"/>
    </location>
</feature>